<proteinExistence type="predicted"/>
<keyword evidence="2" id="KW-1185">Reference proteome</keyword>
<name>A0A2A4CR75_9RHOB</name>
<evidence type="ECO:0000313" key="2">
    <source>
        <dbReference type="Proteomes" id="UP000243507"/>
    </source>
</evidence>
<dbReference type="AlphaFoldDB" id="A0A2A4CR75"/>
<reference evidence="1 2" key="1">
    <citation type="submission" date="2017-09" db="EMBL/GenBank/DDBJ databases">
        <title>A multilocus sequence analysis scheme for characterization of bacteria in the genus Thioclava.</title>
        <authorList>
            <person name="Liu Y."/>
            <person name="Shao Z."/>
        </authorList>
    </citation>
    <scope>NUCLEOTIDE SEQUENCE [LARGE SCALE GENOMIC DNA]</scope>
    <source>
        <strain evidence="1 2">CAU 1312</strain>
    </source>
</reference>
<organism evidence="1 2">
    <name type="scientific">Pseudothioclava arenosa</name>
    <dbReference type="NCBI Taxonomy" id="1795308"/>
    <lineage>
        <taxon>Bacteria</taxon>
        <taxon>Pseudomonadati</taxon>
        <taxon>Pseudomonadota</taxon>
        <taxon>Alphaproteobacteria</taxon>
        <taxon>Rhodobacterales</taxon>
        <taxon>Paracoccaceae</taxon>
        <taxon>Pseudothioclava</taxon>
    </lineage>
</organism>
<dbReference type="Proteomes" id="UP000243507">
    <property type="component" value="Unassembled WGS sequence"/>
</dbReference>
<dbReference type="SUPFAM" id="SSF53335">
    <property type="entry name" value="S-adenosyl-L-methionine-dependent methyltransferases"/>
    <property type="match status" value="2"/>
</dbReference>
<evidence type="ECO:0000313" key="1">
    <source>
        <dbReference type="EMBL" id="PCD76626.1"/>
    </source>
</evidence>
<dbReference type="Pfam" id="PF13489">
    <property type="entry name" value="Methyltransf_23"/>
    <property type="match status" value="1"/>
</dbReference>
<dbReference type="InterPro" id="IPR029063">
    <property type="entry name" value="SAM-dependent_MTases_sf"/>
</dbReference>
<accession>A0A2A4CR75</accession>
<protein>
    <submittedName>
        <fullName evidence="1">Uncharacterized protein</fullName>
    </submittedName>
</protein>
<comment type="caution">
    <text evidence="1">The sequence shown here is derived from an EMBL/GenBank/DDBJ whole genome shotgun (WGS) entry which is preliminary data.</text>
</comment>
<dbReference type="EMBL" id="NTJD01000005">
    <property type="protein sequence ID" value="PCD76626.1"/>
    <property type="molecule type" value="Genomic_DNA"/>
</dbReference>
<dbReference type="Gene3D" id="3.40.50.150">
    <property type="entry name" value="Vaccinia Virus protein VP39"/>
    <property type="match status" value="2"/>
</dbReference>
<gene>
    <name evidence="1" type="ORF">CLN94_08505</name>
</gene>
<sequence>MVAKSDIDLIARHLDLLPPNPVIVEFGPWLGSISVHLAKAGQLHAVDNFVWTKDHARRVPDVLDPGDSFQALYEAVLKKRGLKAAVHVTPFADFVWNGPKIDLVVIDGPKTVEGMIEILSKLIGHVGEDTIILIKNALNPSYPEVVLTFHALMRREALIASEIEGPVGSNMLACRVGPAFADLAEIAENAPEEEQSPEAQADDAFLLAEIQRRLTKLDWPGAYDHLSKMSPSLRMLTAWDEVEGRLDLSPEAQEDLAVFSDIYAFHHGSAGIQPGSIAYGRSAAQAMRAYWLNNADKPWRGTSFRPEILSKAFDYGYMSWPSKIQEHIRDKDIIDIGCGPGLHGIGYLVGGARSYVGLDPIVKLDKDRVKNLTAKCKEPFGWTPNEIAELIEPWKITPKLSYELPEERMFDVATLHNVTEHLLQIEDVFRDLSLRLRPGGVMIYNHHNFYTWNGHHLPPKSISAIKPGDPKQKEMMDWAHIAFDPPPEHYISRGLNRIMLDDLIALTEKYFDIEFSEEIPTRPENGALRITDGIRNRYPHLTDRDLLTQNLFCIARVRI</sequence>
<dbReference type="CDD" id="cd02440">
    <property type="entry name" value="AdoMet_MTases"/>
    <property type="match status" value="1"/>
</dbReference>